<keyword evidence="5" id="KW-1185">Reference proteome</keyword>
<dbReference type="InterPro" id="IPR036339">
    <property type="entry name" value="PUB-like_dom_sf"/>
</dbReference>
<dbReference type="CDD" id="cd09212">
    <property type="entry name" value="PUB"/>
    <property type="match status" value="1"/>
</dbReference>
<reference evidence="4" key="1">
    <citation type="submission" date="2023-01" db="EMBL/GenBank/DDBJ databases">
        <title>Metagenome sequencing of chrysophaentin producing Chrysophaeum taylorii.</title>
        <authorList>
            <person name="Davison J."/>
            <person name="Bewley C."/>
        </authorList>
    </citation>
    <scope>NUCLEOTIDE SEQUENCE</scope>
    <source>
        <strain evidence="4">NIES-1699</strain>
    </source>
</reference>
<evidence type="ECO:0000259" key="3">
    <source>
        <dbReference type="PROSITE" id="PS50030"/>
    </source>
</evidence>
<dbReference type="SUPFAM" id="SSF46934">
    <property type="entry name" value="UBA-like"/>
    <property type="match status" value="1"/>
</dbReference>
<protein>
    <recommendedName>
        <fullName evidence="3">UBA domain-containing protein</fullName>
    </recommendedName>
</protein>
<dbReference type="SUPFAM" id="SSF143503">
    <property type="entry name" value="PUG domain-like"/>
    <property type="match status" value="1"/>
</dbReference>
<dbReference type="Proteomes" id="UP001230188">
    <property type="component" value="Unassembled WGS sequence"/>
</dbReference>
<feature type="region of interest" description="Disordered" evidence="2">
    <location>
        <begin position="1"/>
        <end position="25"/>
    </location>
</feature>
<dbReference type="PANTHER" id="PTHR46713">
    <property type="entry name" value="F13M7.16 PROTEIN"/>
    <property type="match status" value="1"/>
</dbReference>
<evidence type="ECO:0000313" key="4">
    <source>
        <dbReference type="EMBL" id="KAJ8603841.1"/>
    </source>
</evidence>
<dbReference type="Gene3D" id="1.10.8.10">
    <property type="entry name" value="DNA helicase RuvA subunit, C-terminal domain"/>
    <property type="match status" value="1"/>
</dbReference>
<dbReference type="InterPro" id="IPR009060">
    <property type="entry name" value="UBA-like_sf"/>
</dbReference>
<comment type="caution">
    <text evidence="4">The sequence shown here is derived from an EMBL/GenBank/DDBJ whole genome shotgun (WGS) entry which is preliminary data.</text>
</comment>
<feature type="compositionally biased region" description="Low complexity" evidence="2">
    <location>
        <begin position="1"/>
        <end position="14"/>
    </location>
</feature>
<gene>
    <name evidence="4" type="ORF">CTAYLR_000282</name>
</gene>
<feature type="domain" description="UBA" evidence="3">
    <location>
        <begin position="26"/>
        <end position="66"/>
    </location>
</feature>
<dbReference type="InterPro" id="IPR015940">
    <property type="entry name" value="UBA"/>
</dbReference>
<feature type="region of interest" description="Disordered" evidence="2">
    <location>
        <begin position="147"/>
        <end position="185"/>
    </location>
</feature>
<dbReference type="AlphaFoldDB" id="A0AAD7UEN8"/>
<dbReference type="Gene3D" id="1.20.58.2190">
    <property type="match status" value="1"/>
</dbReference>
<sequence length="381" mass="41903">MEIDEGGAPAPSSSSGGGNEELALPPVDEELLSKVKELGFEEVRARKALMSGANNVEAALQWCLDHAEDADIDDPIALVPKGRAPKVARSIKCVATGRLFRSMEEAQAYAEKTGRTDFEECEEEKKLLTEEEKAKKVAELKALAAKRRAEREGVEKVEDIDREKQRREQGHKAGETREQLEKAQRLREIDRVKREKLAEKRERERLRAEIAKDKAERRARGGKLAGKLGVDGYQPAVDQNDDRRQLDVSKLNQGKIVPKGGDDAESPAVKIDKAIATLSKYKVGGAGGIALKTLAAYLKNAIEKGESDPKFLLVPTDGKAFRERLSQLVGSHALLKAVGFEKTDAGLQLTLETRESNLPLLKDTLAKLQQAHAAYLAQNSR</sequence>
<evidence type="ECO:0000256" key="1">
    <source>
        <dbReference type="SAM" id="Coils"/>
    </source>
</evidence>
<dbReference type="PROSITE" id="PS50030">
    <property type="entry name" value="UBA"/>
    <property type="match status" value="1"/>
</dbReference>
<dbReference type="EMBL" id="JAQMWT010000344">
    <property type="protein sequence ID" value="KAJ8603841.1"/>
    <property type="molecule type" value="Genomic_DNA"/>
</dbReference>
<dbReference type="PANTHER" id="PTHR46713:SF1">
    <property type="entry name" value="F13M7.16 PROTEIN"/>
    <property type="match status" value="1"/>
</dbReference>
<evidence type="ECO:0000313" key="5">
    <source>
        <dbReference type="Proteomes" id="UP001230188"/>
    </source>
</evidence>
<feature type="coiled-coil region" evidence="1">
    <location>
        <begin position="189"/>
        <end position="218"/>
    </location>
</feature>
<name>A0AAD7UEN8_9STRA</name>
<accession>A0AAD7UEN8</accession>
<dbReference type="Pfam" id="PF22562">
    <property type="entry name" value="UBA_7"/>
    <property type="match status" value="1"/>
</dbReference>
<proteinExistence type="predicted"/>
<evidence type="ECO:0000256" key="2">
    <source>
        <dbReference type="SAM" id="MobiDB-lite"/>
    </source>
</evidence>
<organism evidence="4 5">
    <name type="scientific">Chrysophaeum taylorii</name>
    <dbReference type="NCBI Taxonomy" id="2483200"/>
    <lineage>
        <taxon>Eukaryota</taxon>
        <taxon>Sar</taxon>
        <taxon>Stramenopiles</taxon>
        <taxon>Ochrophyta</taxon>
        <taxon>Pelagophyceae</taxon>
        <taxon>Pelagomonadales</taxon>
        <taxon>Pelagomonadaceae</taxon>
        <taxon>Chrysophaeum</taxon>
    </lineage>
</organism>
<keyword evidence="1" id="KW-0175">Coiled coil</keyword>